<feature type="repeat" description="WD" evidence="3">
    <location>
        <begin position="974"/>
        <end position="997"/>
    </location>
</feature>
<dbReference type="SUPFAM" id="SSF50998">
    <property type="entry name" value="Quinoprotein alcohol dehydrogenase-like"/>
    <property type="match status" value="1"/>
</dbReference>
<evidence type="ECO:0000313" key="6">
    <source>
        <dbReference type="Proteomes" id="UP001501442"/>
    </source>
</evidence>
<comment type="caution">
    <text evidence="5">The sequence shown here is derived from an EMBL/GenBank/DDBJ whole genome shotgun (WGS) entry which is preliminary data.</text>
</comment>
<dbReference type="PANTHER" id="PTHR22847">
    <property type="entry name" value="WD40 REPEAT PROTEIN"/>
    <property type="match status" value="1"/>
</dbReference>
<dbReference type="CDD" id="cd00200">
    <property type="entry name" value="WD40"/>
    <property type="match status" value="2"/>
</dbReference>
<gene>
    <name evidence="5" type="ORF">GCM10023196_069050</name>
</gene>
<dbReference type="SUPFAM" id="SSF50494">
    <property type="entry name" value="Trypsin-like serine proteases"/>
    <property type="match status" value="1"/>
</dbReference>
<organism evidence="5 6">
    <name type="scientific">Actinoallomurus vinaceus</name>
    <dbReference type="NCBI Taxonomy" id="1080074"/>
    <lineage>
        <taxon>Bacteria</taxon>
        <taxon>Bacillati</taxon>
        <taxon>Actinomycetota</taxon>
        <taxon>Actinomycetes</taxon>
        <taxon>Streptosporangiales</taxon>
        <taxon>Thermomonosporaceae</taxon>
        <taxon>Actinoallomurus</taxon>
    </lineage>
</organism>
<dbReference type="Gene3D" id="2.40.10.120">
    <property type="match status" value="1"/>
</dbReference>
<dbReference type="PRINTS" id="PR00320">
    <property type="entry name" value="GPROTEINBRPT"/>
</dbReference>
<feature type="repeat" description="WD" evidence="3">
    <location>
        <begin position="821"/>
        <end position="865"/>
    </location>
</feature>
<dbReference type="Pfam" id="PF13365">
    <property type="entry name" value="Trypsin_2"/>
    <property type="match status" value="1"/>
</dbReference>
<dbReference type="InterPro" id="IPR011047">
    <property type="entry name" value="Quinoprotein_ADH-like_sf"/>
</dbReference>
<dbReference type="Proteomes" id="UP001501442">
    <property type="component" value="Unassembled WGS sequence"/>
</dbReference>
<dbReference type="InterPro" id="IPR020472">
    <property type="entry name" value="WD40_PAC1"/>
</dbReference>
<accession>A0ABP8UKU1</accession>
<dbReference type="PROSITE" id="PS50082">
    <property type="entry name" value="WD_REPEATS_2"/>
    <property type="match status" value="8"/>
</dbReference>
<dbReference type="Gene3D" id="3.40.50.300">
    <property type="entry name" value="P-loop containing nucleotide triphosphate hydrolases"/>
    <property type="match status" value="1"/>
</dbReference>
<evidence type="ECO:0000259" key="4">
    <source>
        <dbReference type="Pfam" id="PF20703"/>
    </source>
</evidence>
<evidence type="ECO:0000256" key="3">
    <source>
        <dbReference type="PROSITE-ProRule" id="PRU00221"/>
    </source>
</evidence>
<dbReference type="InterPro" id="IPR001680">
    <property type="entry name" value="WD40_rpt"/>
</dbReference>
<keyword evidence="6" id="KW-1185">Reference proteome</keyword>
<evidence type="ECO:0000256" key="2">
    <source>
        <dbReference type="ARBA" id="ARBA00022737"/>
    </source>
</evidence>
<dbReference type="InterPro" id="IPR036322">
    <property type="entry name" value="WD40_repeat_dom_sf"/>
</dbReference>
<dbReference type="SUPFAM" id="SSF52540">
    <property type="entry name" value="P-loop containing nucleoside triphosphate hydrolases"/>
    <property type="match status" value="1"/>
</dbReference>
<keyword evidence="1 3" id="KW-0853">WD repeat</keyword>
<dbReference type="InterPro" id="IPR009003">
    <property type="entry name" value="Peptidase_S1_PA"/>
</dbReference>
<dbReference type="RefSeq" id="WP_345436037.1">
    <property type="nucleotide sequence ID" value="NZ_BAABHK010000011.1"/>
</dbReference>
<feature type="repeat" description="WD" evidence="3">
    <location>
        <begin position="1153"/>
        <end position="1175"/>
    </location>
</feature>
<dbReference type="EMBL" id="BAABHK010000011">
    <property type="protein sequence ID" value="GAA4633053.1"/>
    <property type="molecule type" value="Genomic_DNA"/>
</dbReference>
<feature type="repeat" description="WD" evidence="3">
    <location>
        <begin position="776"/>
        <end position="820"/>
    </location>
</feature>
<evidence type="ECO:0000313" key="5">
    <source>
        <dbReference type="EMBL" id="GAA4633053.1"/>
    </source>
</evidence>
<feature type="repeat" description="WD" evidence="3">
    <location>
        <begin position="925"/>
        <end position="952"/>
    </location>
</feature>
<feature type="repeat" description="WD" evidence="3">
    <location>
        <begin position="732"/>
        <end position="775"/>
    </location>
</feature>
<dbReference type="Gene3D" id="2.130.10.10">
    <property type="entry name" value="YVTN repeat-like/Quinoprotein amine dehydrogenase"/>
    <property type="match status" value="3"/>
</dbReference>
<feature type="repeat" description="WD" evidence="3">
    <location>
        <begin position="1241"/>
        <end position="1263"/>
    </location>
</feature>
<dbReference type="SMART" id="SM00320">
    <property type="entry name" value="WD40"/>
    <property type="match status" value="11"/>
</dbReference>
<evidence type="ECO:0000256" key="1">
    <source>
        <dbReference type="ARBA" id="ARBA00022574"/>
    </source>
</evidence>
<dbReference type="SUPFAM" id="SSF50978">
    <property type="entry name" value="WD40 repeat-like"/>
    <property type="match status" value="1"/>
</dbReference>
<reference evidence="6" key="1">
    <citation type="journal article" date="2019" name="Int. J. Syst. Evol. Microbiol.">
        <title>The Global Catalogue of Microorganisms (GCM) 10K type strain sequencing project: providing services to taxonomists for standard genome sequencing and annotation.</title>
        <authorList>
            <consortium name="The Broad Institute Genomics Platform"/>
            <consortium name="The Broad Institute Genome Sequencing Center for Infectious Disease"/>
            <person name="Wu L."/>
            <person name="Ma J."/>
        </authorList>
    </citation>
    <scope>NUCLEOTIDE SEQUENCE [LARGE SCALE GENOMIC DNA]</scope>
    <source>
        <strain evidence="6">JCM 17939</strain>
    </source>
</reference>
<dbReference type="InterPro" id="IPR027417">
    <property type="entry name" value="P-loop_NTPase"/>
</dbReference>
<dbReference type="InterPro" id="IPR049052">
    <property type="entry name" value="nSTAND1"/>
</dbReference>
<dbReference type="InterPro" id="IPR015943">
    <property type="entry name" value="WD40/YVTN_repeat-like_dom_sf"/>
</dbReference>
<name>A0ABP8UKU1_9ACTN</name>
<dbReference type="PANTHER" id="PTHR22847:SF637">
    <property type="entry name" value="WD REPEAT DOMAIN 5B"/>
    <property type="match status" value="1"/>
</dbReference>
<dbReference type="Pfam" id="PF20703">
    <property type="entry name" value="nSTAND1"/>
    <property type="match status" value="1"/>
</dbReference>
<feature type="domain" description="Novel STAND NTPase 1" evidence="4">
    <location>
        <begin position="231"/>
        <end position="397"/>
    </location>
</feature>
<protein>
    <recommendedName>
        <fullName evidence="4">Novel STAND NTPase 1 domain-containing protein</fullName>
    </recommendedName>
</protein>
<proteinExistence type="predicted"/>
<dbReference type="Pfam" id="PF00400">
    <property type="entry name" value="WD40"/>
    <property type="match status" value="7"/>
</dbReference>
<feature type="repeat" description="WD" evidence="3">
    <location>
        <begin position="1285"/>
        <end position="1308"/>
    </location>
</feature>
<sequence length="1349" mass="142791">MTGGDRYPPRQTWVGAVLDSDREDRTVLGSAVLIDERRLLTCAHVVTDGPLWVEFPKAVGAPMRRVAEVRRSAPTYDLAVLSLAEAVPPEVTAAPLDFTEPDALCGKSWGAFGFSDGDPLGGWADGVIGAALGFGFVRLDAQSRYRLRPGFSGGGLWSAERGGVVAIIVKASPDGDGQAITLHQADLCFPAEKLRAPTGDGPASAARWSLEEDPATTAHWHPRARGVMVDDDSAHRFRGRTAALREIVAWLDRERTDHRVLVVTGTPGVGKSAVLARIVTTADPVARTLLPADDRAVRAAVGSVACAVHAKGKTALEVAVEIAQAASAEPPEQLHDLVPAMREALAGERAGRFNVIIDAVDEATSPSEAKAIIRQVVLPLLRHCAGAGVQVIIGSRHRVGDVDVLYLLGEAVTLIDLDDPAYFAPEDLEEYALATLRLLGSGDRLDSPYRDERVARPVAARIAELSGRNFLIAGMTAVSHGLYDRSPVDPAALTYTRTVADALRDYVEPLPGAGEATAAQLLTALAFAESPGLPLDLWSVAVEVLFGVLPTVRELSGFVARSAADFLIQSYDQDSGRVFQLFHEALNTALQEERSQAVPAVEDQRELTRAFLEHGRRTGWASAHPYLQRSLSHHAAQARMLDALLTDDAYLLHADLRRLTPLADQARTPAGRDRALLLSRTPYATSAPAPVRTAMFSVTEALEKLGGSYRSGPAPYLARWAATLTHRERAAREGHTGGVWSVCALPLGGRTVLASAGEDEVIRIWDPVDGRQILVLDGHPGCVFDLWVFTAADGRTLLASAGADELVRVWDPATRRQERVLEGHAGSVYQLCSYAAEDGRTLLASAGADATVRIWDPATGDQERVLEGHTGPVHGVCAYTVAGRPRLTSCGSDGVRTWDPWTGRQGPAVEDGAAEGWSVCAFPGPDGRTMLAVTGENLIRIWDAASGRRLRVLSGHIGATWSSCVFTAADGSPLLVSCGDDETVRIWDPATGRQVRVVDGNTGGGYAVCPFRLGDRTLLACAGAAALQVLDPSTGEPQPALPLGTNTAWSMSTYRAPDGRTLLASSGGAGAVVELWDPLTGDRLRTLETGTGPVWSVCAFPAEDGRALVASAGAHASLQIWDPATGQRLRELRSGTGTLWATCALTVGGRMVLAAGGTEGVIRLWDPATGEVLRSLHGHTSTVWWMCAFVQDDRATLASVGNDGALILWDPGTGERRRVLSAHRGGAWSVCALRVGGRPVLVSGGADAAVRIWDPETGTIVRTLSGHAGGVWSVCELAVHGGPPLLVSSGDDAVIRVWDPATGEPIHVIPVHQLPVVVTEAAGLLVAGLSAGLLAIDLARTVDGKVGRP</sequence>
<keyword evidence="2" id="KW-0677">Repeat</keyword>